<comment type="catalytic activity">
    <reaction evidence="6 8">
        <text>(sulfur carrier)-H + L-cysteine = (sulfur carrier)-SH + L-alanine</text>
        <dbReference type="Rhea" id="RHEA:43892"/>
        <dbReference type="Rhea" id="RHEA-COMP:14737"/>
        <dbReference type="Rhea" id="RHEA-COMP:14739"/>
        <dbReference type="ChEBI" id="CHEBI:29917"/>
        <dbReference type="ChEBI" id="CHEBI:35235"/>
        <dbReference type="ChEBI" id="CHEBI:57972"/>
        <dbReference type="ChEBI" id="CHEBI:64428"/>
        <dbReference type="EC" id="2.8.1.7"/>
    </reaction>
</comment>
<evidence type="ECO:0000313" key="11">
    <source>
        <dbReference type="Proteomes" id="UP000539175"/>
    </source>
</evidence>
<evidence type="ECO:0000256" key="8">
    <source>
        <dbReference type="RuleBase" id="RU004506"/>
    </source>
</evidence>
<name>A0A7X0B4D0_9PROT</name>
<dbReference type="Proteomes" id="UP000539175">
    <property type="component" value="Unassembled WGS sequence"/>
</dbReference>
<dbReference type="Pfam" id="PF00266">
    <property type="entry name" value="Aminotran_5"/>
    <property type="match status" value="1"/>
</dbReference>
<dbReference type="PANTHER" id="PTHR43586">
    <property type="entry name" value="CYSTEINE DESULFURASE"/>
    <property type="match status" value="1"/>
</dbReference>
<keyword evidence="5 8" id="KW-0663">Pyridoxal phosphate</keyword>
<evidence type="ECO:0000256" key="6">
    <source>
        <dbReference type="ARBA" id="ARBA00050776"/>
    </source>
</evidence>
<evidence type="ECO:0000256" key="7">
    <source>
        <dbReference type="RuleBase" id="RU004504"/>
    </source>
</evidence>
<dbReference type="GO" id="GO:0031071">
    <property type="term" value="F:cysteine desulfurase activity"/>
    <property type="evidence" value="ECO:0007669"/>
    <property type="project" value="UniProtKB-UniRule"/>
</dbReference>
<comment type="similarity">
    <text evidence="2 8">Belongs to the class-V pyridoxal-phosphate-dependent aminotransferase family. Csd subfamily.</text>
</comment>
<comment type="function">
    <text evidence="8">Catalyzes the removal of elemental sulfur and selenium atoms from L-cysteine, L-cystine, L-selenocysteine, and L-selenocystine to produce L-alanine.</text>
</comment>
<proteinExistence type="inferred from homology"/>
<organism evidence="10 11">
    <name type="scientific">Nitrospirillum iridis</name>
    <dbReference type="NCBI Taxonomy" id="765888"/>
    <lineage>
        <taxon>Bacteria</taxon>
        <taxon>Pseudomonadati</taxon>
        <taxon>Pseudomonadota</taxon>
        <taxon>Alphaproteobacteria</taxon>
        <taxon>Rhodospirillales</taxon>
        <taxon>Azospirillaceae</taxon>
        <taxon>Nitrospirillum</taxon>
    </lineage>
</organism>
<dbReference type="RefSeq" id="WP_184806878.1">
    <property type="nucleotide sequence ID" value="NZ_JACIIZ010000017.1"/>
</dbReference>
<dbReference type="EMBL" id="JACIIZ010000017">
    <property type="protein sequence ID" value="MBB6254455.1"/>
    <property type="molecule type" value="Genomic_DNA"/>
</dbReference>
<dbReference type="NCBIfam" id="TIGR01979">
    <property type="entry name" value="sufS"/>
    <property type="match status" value="1"/>
</dbReference>
<dbReference type="SUPFAM" id="SSF53383">
    <property type="entry name" value="PLP-dependent transferases"/>
    <property type="match status" value="1"/>
</dbReference>
<evidence type="ECO:0000313" key="10">
    <source>
        <dbReference type="EMBL" id="MBB6254455.1"/>
    </source>
</evidence>
<evidence type="ECO:0000256" key="2">
    <source>
        <dbReference type="ARBA" id="ARBA00010447"/>
    </source>
</evidence>
<protein>
    <recommendedName>
        <fullName evidence="3 8">Cysteine desulfurase</fullName>
        <ecNumber evidence="3 8">2.8.1.7</ecNumber>
    </recommendedName>
</protein>
<dbReference type="EC" id="2.8.1.7" evidence="3 8"/>
<dbReference type="AlphaFoldDB" id="A0A7X0B4D0"/>
<keyword evidence="10" id="KW-0456">Lyase</keyword>
<evidence type="ECO:0000259" key="9">
    <source>
        <dbReference type="Pfam" id="PF00266"/>
    </source>
</evidence>
<dbReference type="GO" id="GO:0030170">
    <property type="term" value="F:pyridoxal phosphate binding"/>
    <property type="evidence" value="ECO:0007669"/>
    <property type="project" value="UniProtKB-UniRule"/>
</dbReference>
<accession>A0A7X0B4D0</accession>
<dbReference type="Gene3D" id="3.40.640.10">
    <property type="entry name" value="Type I PLP-dependent aspartate aminotransferase-like (Major domain)"/>
    <property type="match status" value="1"/>
</dbReference>
<dbReference type="PANTHER" id="PTHR43586:SF8">
    <property type="entry name" value="CYSTEINE DESULFURASE 1, CHLOROPLASTIC"/>
    <property type="match status" value="1"/>
</dbReference>
<dbReference type="InterPro" id="IPR000192">
    <property type="entry name" value="Aminotrans_V_dom"/>
</dbReference>
<dbReference type="InterPro" id="IPR010970">
    <property type="entry name" value="Cys_dSase_SufS"/>
</dbReference>
<evidence type="ECO:0000256" key="5">
    <source>
        <dbReference type="ARBA" id="ARBA00022898"/>
    </source>
</evidence>
<comment type="cofactor">
    <cofactor evidence="1 7">
        <name>pyridoxal 5'-phosphate</name>
        <dbReference type="ChEBI" id="CHEBI:597326"/>
    </cofactor>
</comment>
<feature type="domain" description="Aminotransferase class V" evidence="9">
    <location>
        <begin position="38"/>
        <end position="407"/>
    </location>
</feature>
<reference evidence="10 11" key="1">
    <citation type="submission" date="2020-08" db="EMBL/GenBank/DDBJ databases">
        <title>Genomic Encyclopedia of Type Strains, Phase IV (KMG-IV): sequencing the most valuable type-strain genomes for metagenomic binning, comparative biology and taxonomic classification.</title>
        <authorList>
            <person name="Goeker M."/>
        </authorList>
    </citation>
    <scope>NUCLEOTIDE SEQUENCE [LARGE SCALE GENOMIC DNA]</scope>
    <source>
        <strain evidence="10 11">DSM 22198</strain>
    </source>
</reference>
<evidence type="ECO:0000256" key="3">
    <source>
        <dbReference type="ARBA" id="ARBA00012239"/>
    </source>
</evidence>
<dbReference type="GO" id="GO:0006534">
    <property type="term" value="P:cysteine metabolic process"/>
    <property type="evidence" value="ECO:0007669"/>
    <property type="project" value="UniProtKB-UniRule"/>
</dbReference>
<keyword evidence="11" id="KW-1185">Reference proteome</keyword>
<evidence type="ECO:0000256" key="4">
    <source>
        <dbReference type="ARBA" id="ARBA00022679"/>
    </source>
</evidence>
<comment type="caution">
    <text evidence="10">The sequence shown here is derived from an EMBL/GenBank/DDBJ whole genome shotgun (WGS) entry which is preliminary data.</text>
</comment>
<dbReference type="GO" id="GO:0016829">
    <property type="term" value="F:lyase activity"/>
    <property type="evidence" value="ECO:0007669"/>
    <property type="project" value="UniProtKB-KW"/>
</dbReference>
<keyword evidence="4 8" id="KW-0808">Transferase</keyword>
<evidence type="ECO:0000256" key="1">
    <source>
        <dbReference type="ARBA" id="ARBA00001933"/>
    </source>
</evidence>
<dbReference type="CDD" id="cd06453">
    <property type="entry name" value="SufS_like"/>
    <property type="match status" value="1"/>
</dbReference>
<dbReference type="PROSITE" id="PS00595">
    <property type="entry name" value="AA_TRANSFER_CLASS_5"/>
    <property type="match status" value="1"/>
</dbReference>
<dbReference type="InterPro" id="IPR015422">
    <property type="entry name" value="PyrdxlP-dep_Trfase_small"/>
</dbReference>
<dbReference type="InterPro" id="IPR020578">
    <property type="entry name" value="Aminotrans_V_PyrdxlP_BS"/>
</dbReference>
<dbReference type="Gene3D" id="3.90.1150.10">
    <property type="entry name" value="Aspartate Aminotransferase, domain 1"/>
    <property type="match status" value="1"/>
</dbReference>
<dbReference type="InterPro" id="IPR015421">
    <property type="entry name" value="PyrdxlP-dep_Trfase_major"/>
</dbReference>
<dbReference type="InterPro" id="IPR015424">
    <property type="entry name" value="PyrdxlP-dep_Trfase"/>
</dbReference>
<sequence>MSVLIQERPMVARADGGAFDPVVIRRQFPVFERNPGLVFLDTAASAQKPAAVIDGLAEYYRTDYANVHRGVYGLSARSTARFEAARERVARFLNAADASEIVFVRGATEGINLVAQAWGLAFLKPGDQVLVSELEHHSNIVPWQMLRDRLGIELVVAPIDAGGGLDLEAFAHLLTPRTKLVAMTHVANVTGGLVPVERVVDLAHACGAKVLLDGCQAVPRLPVDVRALDCDFYVFSGHKCYGPTGIGVLYAKRAVLDAMPPWQGGGDMIRTVTFAKTTYQDAPQRFEAGTPDIAGAIGLGLALDFMDGLGMAAIRDHEAALTDHARDALLAVPGVTLIGADGPGLGVVSFQVDGIHPHDLATIFDRHDVAIRAGHHCAQPLMDRLGVVATARASFGVYSDEDDVAALVAAVRAAQRLFGLTSAR</sequence>
<gene>
    <name evidence="10" type="ORF">FHS74_005044</name>
</gene>